<dbReference type="EC" id="2.3.2.27" evidence="2"/>
<keyword evidence="1 2" id="KW-0833">Ubl conjugation pathway</keyword>
<evidence type="ECO:0000313" key="5">
    <source>
        <dbReference type="Proteomes" id="UP000729402"/>
    </source>
</evidence>
<dbReference type="GO" id="GO:0061630">
    <property type="term" value="F:ubiquitin protein ligase activity"/>
    <property type="evidence" value="ECO:0007669"/>
    <property type="project" value="UniProtKB-UniRule"/>
</dbReference>
<dbReference type="EMBL" id="JAAALK010000079">
    <property type="protein sequence ID" value="KAG8096932.1"/>
    <property type="molecule type" value="Genomic_DNA"/>
</dbReference>
<dbReference type="CDD" id="cd16664">
    <property type="entry name" value="RING-Ubox_PUB"/>
    <property type="match status" value="1"/>
</dbReference>
<comment type="caution">
    <text evidence="4">The sequence shown here is derived from an EMBL/GenBank/DDBJ whole genome shotgun (WGS) entry which is preliminary data.</text>
</comment>
<evidence type="ECO:0000256" key="1">
    <source>
        <dbReference type="ARBA" id="ARBA00022786"/>
    </source>
</evidence>
<comment type="function">
    <text evidence="2">Functions as an E3 ubiquitin ligase.</text>
</comment>
<reference evidence="4" key="2">
    <citation type="submission" date="2021-02" db="EMBL/GenBank/DDBJ databases">
        <authorList>
            <person name="Kimball J.A."/>
            <person name="Haas M.W."/>
            <person name="Macchietto M."/>
            <person name="Kono T."/>
            <person name="Duquette J."/>
            <person name="Shao M."/>
        </authorList>
    </citation>
    <scope>NUCLEOTIDE SEQUENCE</scope>
    <source>
        <tissue evidence="4">Fresh leaf tissue</tissue>
    </source>
</reference>
<organism evidence="4 5">
    <name type="scientific">Zizania palustris</name>
    <name type="common">Northern wild rice</name>
    <dbReference type="NCBI Taxonomy" id="103762"/>
    <lineage>
        <taxon>Eukaryota</taxon>
        <taxon>Viridiplantae</taxon>
        <taxon>Streptophyta</taxon>
        <taxon>Embryophyta</taxon>
        <taxon>Tracheophyta</taxon>
        <taxon>Spermatophyta</taxon>
        <taxon>Magnoliopsida</taxon>
        <taxon>Liliopsida</taxon>
        <taxon>Poales</taxon>
        <taxon>Poaceae</taxon>
        <taxon>BOP clade</taxon>
        <taxon>Oryzoideae</taxon>
        <taxon>Oryzeae</taxon>
        <taxon>Zizaniinae</taxon>
        <taxon>Zizania</taxon>
    </lineage>
</organism>
<protein>
    <recommendedName>
        <fullName evidence="2 3">U-box domain-containing protein</fullName>
        <ecNumber evidence="2">2.3.2.27</ecNumber>
    </recommendedName>
    <alternativeName>
        <fullName evidence="2">RING-type E3 ubiquitin transferase PUB</fullName>
    </alternativeName>
</protein>
<keyword evidence="2" id="KW-0808">Transferase</keyword>
<dbReference type="Pfam" id="PF25598">
    <property type="entry name" value="ARM_PUB"/>
    <property type="match status" value="1"/>
</dbReference>
<evidence type="ECO:0000313" key="4">
    <source>
        <dbReference type="EMBL" id="KAG8096932.1"/>
    </source>
</evidence>
<reference evidence="4" key="1">
    <citation type="journal article" date="2021" name="bioRxiv">
        <title>Whole Genome Assembly and Annotation of Northern Wild Rice, Zizania palustris L., Supports a Whole Genome Duplication in the Zizania Genus.</title>
        <authorList>
            <person name="Haas M."/>
            <person name="Kono T."/>
            <person name="Macchietto M."/>
            <person name="Millas R."/>
            <person name="McGilp L."/>
            <person name="Shao M."/>
            <person name="Duquette J."/>
            <person name="Hirsch C.N."/>
            <person name="Kimball J."/>
        </authorList>
    </citation>
    <scope>NUCLEOTIDE SEQUENCE</scope>
    <source>
        <tissue evidence="4">Fresh leaf tissue</tissue>
    </source>
</reference>
<dbReference type="GO" id="GO:0016567">
    <property type="term" value="P:protein ubiquitination"/>
    <property type="evidence" value="ECO:0007669"/>
    <property type="project" value="UniProtKB-UniRule"/>
</dbReference>
<dbReference type="InterPro" id="IPR045210">
    <property type="entry name" value="RING-Ubox_PUB"/>
</dbReference>
<dbReference type="Proteomes" id="UP000729402">
    <property type="component" value="Unassembled WGS sequence"/>
</dbReference>
<evidence type="ECO:0000259" key="3">
    <source>
        <dbReference type="PROSITE" id="PS51698"/>
    </source>
</evidence>
<dbReference type="PANTHER" id="PTHR22849">
    <property type="entry name" value="WDSAM1 PROTEIN"/>
    <property type="match status" value="1"/>
</dbReference>
<dbReference type="AlphaFoldDB" id="A0A8J5WXC8"/>
<dbReference type="OrthoDB" id="10064100at2759"/>
<dbReference type="Pfam" id="PF04564">
    <property type="entry name" value="U-box"/>
    <property type="match status" value="1"/>
</dbReference>
<keyword evidence="5" id="KW-1185">Reference proteome</keyword>
<proteinExistence type="predicted"/>
<dbReference type="SMART" id="SM00504">
    <property type="entry name" value="Ubox"/>
    <property type="match status" value="1"/>
</dbReference>
<feature type="domain" description="U-box" evidence="3">
    <location>
        <begin position="64"/>
        <end position="138"/>
    </location>
</feature>
<dbReference type="InterPro" id="IPR045185">
    <property type="entry name" value="PUB22/23/24-like"/>
</dbReference>
<gene>
    <name evidence="4" type="ORF">GUJ93_ZPchr0013g35817</name>
</gene>
<sequence length="490" mass="52916">MPQYQELPCGGLVLDIDTALKDGILGGAPELGDAAAGDGGKQPVELRKMMDELDGAGEGGGDEAVPAVFICPISLEPMVDPVTLCTGQTYESANISRWLALGHRTCPTTMQELWDVTPIPNTTLRQLIGAWFFRRYTRFKKRSADFHGRAAELVHGLRGTAVPKRQPLKGQSRVAALRELRSLATTHQSVTKAIAEASGVALLTSLLGPFTSHAPAKVSLLVDMLNEGAVDTKINCVRLIRILMDENDFRPETVASLSLLVGVMRLIRDKRHTDGVAAGLELLSSICAAHRPARCLIVSIGAVPQLVELLPELPTECVEAALDILDALAAVPEGRIALKDCPRTIPNAVRLLMRVSEACTHRALSMLWVVCRMAPEESAPAALDAGLGAKLLLVIQSGCGPELKQQASELLKLCTLNCTSTINIAVSSERNHTICKANSVASKPMYMEIDMDFGQLNKHSWAVDVLPFVMFGVIDGINWVEMYTVLLLHN</sequence>
<name>A0A8J5WXC8_ZIZPA</name>
<evidence type="ECO:0000256" key="2">
    <source>
        <dbReference type="RuleBase" id="RU369093"/>
    </source>
</evidence>
<dbReference type="InterPro" id="IPR058678">
    <property type="entry name" value="ARM_PUB"/>
</dbReference>
<comment type="pathway">
    <text evidence="2">Protein modification; protein ubiquitination.</text>
</comment>
<dbReference type="InterPro" id="IPR003613">
    <property type="entry name" value="Ubox_domain"/>
</dbReference>
<comment type="catalytic activity">
    <reaction evidence="2">
        <text>S-ubiquitinyl-[E2 ubiquitin-conjugating enzyme]-L-cysteine + [acceptor protein]-L-lysine = [E2 ubiquitin-conjugating enzyme]-L-cysteine + N(6)-ubiquitinyl-[acceptor protein]-L-lysine.</text>
        <dbReference type="EC" id="2.3.2.27"/>
    </reaction>
</comment>
<dbReference type="PROSITE" id="PS51698">
    <property type="entry name" value="U_BOX"/>
    <property type="match status" value="1"/>
</dbReference>
<dbReference type="PANTHER" id="PTHR22849:SF142">
    <property type="entry name" value="U-BOX DOMAIN-CONTAINING PROTEIN 31"/>
    <property type="match status" value="1"/>
</dbReference>
<accession>A0A8J5WXC8</accession>